<dbReference type="Proteomes" id="UP000289775">
    <property type="component" value="Unassembled WGS sequence"/>
</dbReference>
<feature type="chain" id="PRO_5019299093" description="Lipocalin-like domain-containing protein" evidence="1">
    <location>
        <begin position="23"/>
        <end position="149"/>
    </location>
</feature>
<keyword evidence="1" id="KW-0732">Signal</keyword>
<protein>
    <recommendedName>
        <fullName evidence="2">Lipocalin-like domain-containing protein</fullName>
    </recommendedName>
</protein>
<proteinExistence type="predicted"/>
<evidence type="ECO:0000259" key="2">
    <source>
        <dbReference type="Pfam" id="PF13648"/>
    </source>
</evidence>
<dbReference type="Pfam" id="PF13648">
    <property type="entry name" value="Lipocalin_4"/>
    <property type="match status" value="1"/>
</dbReference>
<accession>A0A444WIT4</accession>
<evidence type="ECO:0000313" key="4">
    <source>
        <dbReference type="Proteomes" id="UP000289775"/>
    </source>
</evidence>
<dbReference type="OrthoDB" id="1121756at2"/>
<dbReference type="InterPro" id="IPR024311">
    <property type="entry name" value="Lipocalin-like"/>
</dbReference>
<dbReference type="PROSITE" id="PS51257">
    <property type="entry name" value="PROKAR_LIPOPROTEIN"/>
    <property type="match status" value="1"/>
</dbReference>
<evidence type="ECO:0000313" key="3">
    <source>
        <dbReference type="EMBL" id="RYJ45634.1"/>
    </source>
</evidence>
<feature type="signal peptide" evidence="1">
    <location>
        <begin position="1"/>
        <end position="22"/>
    </location>
</feature>
<evidence type="ECO:0000256" key="1">
    <source>
        <dbReference type="SAM" id="SignalP"/>
    </source>
</evidence>
<reference evidence="3 4" key="1">
    <citation type="submission" date="2014-12" db="EMBL/GenBank/DDBJ databases">
        <title>Genome sequence of Flavobacterium beibuense RSKm HC5.</title>
        <authorList>
            <person name="Kim J.F."/>
            <person name="Song J.Y."/>
            <person name="Kwak M.-J."/>
            <person name="Lee S.-W."/>
        </authorList>
    </citation>
    <scope>NUCLEOTIDE SEQUENCE [LARGE SCALE GENOMIC DNA]</scope>
    <source>
        <strain evidence="3 4">RSKm HC5</strain>
    </source>
</reference>
<organism evidence="3 4">
    <name type="scientific">Flavobacterium beibuense</name>
    <dbReference type="NCBI Taxonomy" id="657326"/>
    <lineage>
        <taxon>Bacteria</taxon>
        <taxon>Pseudomonadati</taxon>
        <taxon>Bacteroidota</taxon>
        <taxon>Flavobacteriia</taxon>
        <taxon>Flavobacteriales</taxon>
        <taxon>Flavobacteriaceae</taxon>
        <taxon>Flavobacterium</taxon>
    </lineage>
</organism>
<gene>
    <name evidence="3" type="ORF">NU09_0226</name>
</gene>
<keyword evidence="4" id="KW-1185">Reference proteome</keyword>
<dbReference type="RefSeq" id="WP_129749405.1">
    <property type="nucleotide sequence ID" value="NZ_JUIW01000001.1"/>
</dbReference>
<feature type="domain" description="Lipocalin-like" evidence="2">
    <location>
        <begin position="28"/>
        <end position="107"/>
    </location>
</feature>
<dbReference type="EMBL" id="JUIW01000001">
    <property type="protein sequence ID" value="RYJ45634.1"/>
    <property type="molecule type" value="Genomic_DNA"/>
</dbReference>
<dbReference type="AlphaFoldDB" id="A0A444WIT4"/>
<name>A0A444WIT4_9FLAO</name>
<comment type="caution">
    <text evidence="3">The sequence shown here is derived from an EMBL/GenBank/DDBJ whole genome shotgun (WGS) entry which is preliminary data.</text>
</comment>
<sequence>MKKVLFLCMCVIALASCSSLHQKSQVGIKGNWTISSVTYPGSDYIKVTSFDVADSQCFVGSSWKFVSNNNTGEMTLNKVGCPAFSSPIIWSVTKDGSFTLKITEGEKGKRVTQGYFLKVMNQSESSFQLVDNVNVGGKNVDVVYQFNKM</sequence>